<dbReference type="AlphaFoldDB" id="A0A1M5H0B1"/>
<accession>A0A1M5H0B1</accession>
<name>A0A1M5H0B1_9BRAD</name>
<dbReference type="EMBL" id="LT670818">
    <property type="protein sequence ID" value="SHG09142.1"/>
    <property type="molecule type" value="Genomic_DNA"/>
</dbReference>
<reference evidence="2 3" key="1">
    <citation type="submission" date="2016-11" db="EMBL/GenBank/DDBJ databases">
        <authorList>
            <person name="Jaros S."/>
            <person name="Januszkiewicz K."/>
            <person name="Wedrychowicz H."/>
        </authorList>
    </citation>
    <scope>NUCLEOTIDE SEQUENCE [LARGE SCALE GENOMIC DNA]</scope>
    <source>
        <strain evidence="2 3">GAS242</strain>
    </source>
</reference>
<evidence type="ECO:0000313" key="3">
    <source>
        <dbReference type="Proteomes" id="UP000190675"/>
    </source>
</evidence>
<dbReference type="Proteomes" id="UP000190675">
    <property type="component" value="Chromosome I"/>
</dbReference>
<protein>
    <submittedName>
        <fullName evidence="2">Uncharacterized protein</fullName>
    </submittedName>
</protein>
<feature type="compositionally biased region" description="Basic and acidic residues" evidence="1">
    <location>
        <begin position="175"/>
        <end position="185"/>
    </location>
</feature>
<feature type="region of interest" description="Disordered" evidence="1">
    <location>
        <begin position="169"/>
        <end position="193"/>
    </location>
</feature>
<sequence length="206" mass="22912">MDAKRARDERARCGRRSRVVLTPRRWRQVSQVQICGATVARKPGHRGEREVSRKPSRRESRMFPVEPVVLPPCFFCTGPTGAIGTRLSLRPLFTRWAKTDTKLGRIAPRERGGMSAGCLTIESEVHAVESEGLTPVMACDKREAFAQGERQRRSNPLLQRAEKWIASRSLSSGAHTRDPLARNDADGDAGSVTSATRCRPYIRSCG</sequence>
<gene>
    <name evidence="2" type="ORF">SAMN05444169_0482</name>
</gene>
<organism evidence="2 3">
    <name type="scientific">Bradyrhizobium erythrophlei</name>
    <dbReference type="NCBI Taxonomy" id="1437360"/>
    <lineage>
        <taxon>Bacteria</taxon>
        <taxon>Pseudomonadati</taxon>
        <taxon>Pseudomonadota</taxon>
        <taxon>Alphaproteobacteria</taxon>
        <taxon>Hyphomicrobiales</taxon>
        <taxon>Nitrobacteraceae</taxon>
        <taxon>Bradyrhizobium</taxon>
    </lineage>
</organism>
<proteinExistence type="predicted"/>
<evidence type="ECO:0000313" key="2">
    <source>
        <dbReference type="EMBL" id="SHG09142.1"/>
    </source>
</evidence>
<evidence type="ECO:0000256" key="1">
    <source>
        <dbReference type="SAM" id="MobiDB-lite"/>
    </source>
</evidence>